<accession>A0AAE0FB39</accession>
<evidence type="ECO:0000313" key="1">
    <source>
        <dbReference type="EMBL" id="KAK3256374.1"/>
    </source>
</evidence>
<evidence type="ECO:0000313" key="2">
    <source>
        <dbReference type="Proteomes" id="UP001190700"/>
    </source>
</evidence>
<keyword evidence="2" id="KW-1185">Reference proteome</keyword>
<protein>
    <submittedName>
        <fullName evidence="1">Uncharacterized protein</fullName>
    </submittedName>
</protein>
<gene>
    <name evidence="1" type="ORF">CYMTET_34488</name>
</gene>
<organism evidence="1 2">
    <name type="scientific">Cymbomonas tetramitiformis</name>
    <dbReference type="NCBI Taxonomy" id="36881"/>
    <lineage>
        <taxon>Eukaryota</taxon>
        <taxon>Viridiplantae</taxon>
        <taxon>Chlorophyta</taxon>
        <taxon>Pyramimonadophyceae</taxon>
        <taxon>Pyramimonadales</taxon>
        <taxon>Pyramimonadaceae</taxon>
        <taxon>Cymbomonas</taxon>
    </lineage>
</organism>
<dbReference type="EMBL" id="LGRX02021720">
    <property type="protein sequence ID" value="KAK3256374.1"/>
    <property type="molecule type" value="Genomic_DNA"/>
</dbReference>
<name>A0AAE0FB39_9CHLO</name>
<dbReference type="Proteomes" id="UP001190700">
    <property type="component" value="Unassembled WGS sequence"/>
</dbReference>
<proteinExistence type="predicted"/>
<comment type="caution">
    <text evidence="1">The sequence shown here is derived from an EMBL/GenBank/DDBJ whole genome shotgun (WGS) entry which is preliminary data.</text>
</comment>
<dbReference type="AlphaFoldDB" id="A0AAE0FB39"/>
<reference evidence="1 2" key="1">
    <citation type="journal article" date="2015" name="Genome Biol. Evol.">
        <title>Comparative Genomics of a Bacterivorous Green Alga Reveals Evolutionary Causalities and Consequences of Phago-Mixotrophic Mode of Nutrition.</title>
        <authorList>
            <person name="Burns J.A."/>
            <person name="Paasch A."/>
            <person name="Narechania A."/>
            <person name="Kim E."/>
        </authorList>
    </citation>
    <scope>NUCLEOTIDE SEQUENCE [LARGE SCALE GENOMIC DNA]</scope>
    <source>
        <strain evidence="1 2">PLY_AMNH</strain>
    </source>
</reference>
<sequence length="111" mass="12736">MGRSDSTRFSFGKLPMYTGTKEEDRPKFVQDFVLPCENVRRQHDASIKQKLRSVAGATMTVAQKIMLRNTRPDWQMVWDMIPSLLAGDGNQTVASRAYGWWCESYERAGGW</sequence>